<dbReference type="PROSITE" id="PS51257">
    <property type="entry name" value="PROKAR_LIPOPROTEIN"/>
    <property type="match status" value="1"/>
</dbReference>
<evidence type="ECO:0000313" key="4">
    <source>
        <dbReference type="Proteomes" id="UP001629953"/>
    </source>
</evidence>
<name>A0ABW9G5K5_9GAMM</name>
<keyword evidence="4" id="KW-1185">Reference proteome</keyword>
<evidence type="ECO:0000313" key="3">
    <source>
        <dbReference type="EMBL" id="MFM2484940.1"/>
    </source>
</evidence>
<feature type="signal peptide" evidence="2">
    <location>
        <begin position="1"/>
        <end position="21"/>
    </location>
</feature>
<dbReference type="Proteomes" id="UP001629953">
    <property type="component" value="Unassembled WGS sequence"/>
</dbReference>
<dbReference type="Gene3D" id="2.40.160.40">
    <property type="entry name" value="monomeric porin ompg"/>
    <property type="match status" value="1"/>
</dbReference>
<accession>A0ABW9G5K5</accession>
<dbReference type="EMBL" id="JBEQCT010000002">
    <property type="protein sequence ID" value="MFM2484940.1"/>
    <property type="molecule type" value="Genomic_DNA"/>
</dbReference>
<dbReference type="RefSeq" id="WP_408623128.1">
    <property type="nucleotide sequence ID" value="NZ_JBEQCT010000002.1"/>
</dbReference>
<reference evidence="3 4" key="1">
    <citation type="journal article" date="2013" name="Int. J. Syst. Evol. Microbiol.">
        <title>Celerinatantimonas yamalensis sp. nov., a cold-adapted diazotrophic bacterium from a cold permafrost brine.</title>
        <authorList>
            <person name="Shcherbakova V."/>
            <person name="Chuvilskaya N."/>
            <person name="Rivkina E."/>
            <person name="Demidov N."/>
            <person name="Uchaeva V."/>
            <person name="Suetin S."/>
            <person name="Suzina N."/>
            <person name="Gilichinsky D."/>
        </authorList>
    </citation>
    <scope>NUCLEOTIDE SEQUENCE [LARGE SCALE GENOMIC DNA]</scope>
    <source>
        <strain evidence="3 4">C7</strain>
    </source>
</reference>
<comment type="caution">
    <text evidence="3">The sequence shown here is derived from an EMBL/GenBank/DDBJ whole genome shotgun (WGS) entry which is preliminary data.</text>
</comment>
<feature type="chain" id="PRO_5046324486" evidence="2">
    <location>
        <begin position="22"/>
        <end position="278"/>
    </location>
</feature>
<sequence length="278" mass="32604">MKKECFGAVGMLLLISCSSYASEQFNDTVKGRTYMQYEHDYLTTSRRHTDSIKIVHQTKNNWHYEAKFGTYSGKSDQYVSNEYGGSAGFVLQYTKYLDRKTYFSPSLEIDLTNNGVQYLAGASVYRKLTKNWGGYVRYRYQYRRISRSDKYSTRNMYINGDPNQGVESVTYLSSGDIGTHRFETGIDYSGIRNWRFTYILLYDYAKYINSPKSCSSYTCTGKHYYIYDNKHGYLYNELKVQYYGYKKFIPYFEVDQKSASSTSKKHQAVVEAGFNWYF</sequence>
<organism evidence="3 4">
    <name type="scientific">Celerinatantimonas yamalensis</name>
    <dbReference type="NCBI Taxonomy" id="559956"/>
    <lineage>
        <taxon>Bacteria</taxon>
        <taxon>Pseudomonadati</taxon>
        <taxon>Pseudomonadota</taxon>
        <taxon>Gammaproteobacteria</taxon>
        <taxon>Celerinatantimonadaceae</taxon>
        <taxon>Celerinatantimonas</taxon>
    </lineage>
</organism>
<proteinExistence type="predicted"/>
<protein>
    <submittedName>
        <fullName evidence="3">Uncharacterized protein</fullName>
    </submittedName>
</protein>
<gene>
    <name evidence="3" type="ORF">ABUE30_07650</name>
</gene>
<evidence type="ECO:0000256" key="2">
    <source>
        <dbReference type="SAM" id="SignalP"/>
    </source>
</evidence>
<dbReference type="InterPro" id="IPR053713">
    <property type="entry name" value="Bact_OM_Channel_sf"/>
</dbReference>
<keyword evidence="1 2" id="KW-0732">Signal</keyword>
<evidence type="ECO:0000256" key="1">
    <source>
        <dbReference type="ARBA" id="ARBA00022729"/>
    </source>
</evidence>